<feature type="signal peptide" evidence="7">
    <location>
        <begin position="1"/>
        <end position="22"/>
    </location>
</feature>
<dbReference type="SUPFAM" id="SSF52058">
    <property type="entry name" value="L domain-like"/>
    <property type="match status" value="1"/>
</dbReference>
<sequence length="675" mass="73327">MERRTVYVVIVLVMMVAVKTDGSCTEFCTCKWKQGKQTAECTGSVEGVVPGGLDPATQVLHVNRSLLPILHPRAFVSKGLTNLQKVFLLDCGLREVTPRALVDLTNLVELDLSYNLLQAVPAEAFRYTPELRHLSLQYNNISYVGESAMVHLVSLRTLDLSHCHLTTIATEAFIPLRHLHKLLLHHNKLVQLQPRLVANLRRLQQFDLHENPWHCDCRLRLLRQWLEEARVASVSPQCAAPPRLRGRKFENLGENQFACHPEILPTKQQVTSVNGNVTLWCPVAGLPTPAVSWYINDYLVRNGSVPDGTSEDDSEEKGAEAGTGAGSSSLVGYVLHEVTEDRGSLLFLTGLTQQHAALEIRCVATNADGSDTAYFQLEVIATSPVGLTADIVVAVVSVIVVAVAAMAGVCSLLVRRRRHHTHTPVPNKSNMNGAGEVRHSHLPYTPSSYVGGSVVAASNNPDLLRSQDSSGAEDEDEEEEEGGACCSTDEGEGVGGSWRAAGHSRSLDEGCGRGWMWEPCRALAVLDSAAPEHVMLQVEVRGGSGGLSGSHHRLSGSHHRLSGSQHRLSLLPQFAPDYSQLFFTPAPPQAAPVTHYGTVPRSTRVRPRTAGPGPTLSPLPPDTWHATSPIPPIPPHIPPVNPPAPCPPPHPHHNKLDRITVRDSPDEGYQEGAEV</sequence>
<keyword evidence="10" id="KW-1185">Reference proteome</keyword>
<keyword evidence="6" id="KW-0812">Transmembrane</keyword>
<evidence type="ECO:0000313" key="9">
    <source>
        <dbReference type="EMBL" id="KAK4288088.1"/>
    </source>
</evidence>
<dbReference type="SMART" id="SM00082">
    <property type="entry name" value="LRRCT"/>
    <property type="match status" value="1"/>
</dbReference>
<dbReference type="PANTHER" id="PTHR24366">
    <property type="entry name" value="IG(IMMUNOGLOBULIN) AND LRR(LEUCINE RICH REPEAT) DOMAINS"/>
    <property type="match status" value="1"/>
</dbReference>
<organism evidence="9 10">
    <name type="scientific">Petrolisthes manimaculis</name>
    <dbReference type="NCBI Taxonomy" id="1843537"/>
    <lineage>
        <taxon>Eukaryota</taxon>
        <taxon>Metazoa</taxon>
        <taxon>Ecdysozoa</taxon>
        <taxon>Arthropoda</taxon>
        <taxon>Crustacea</taxon>
        <taxon>Multicrustacea</taxon>
        <taxon>Malacostraca</taxon>
        <taxon>Eumalacostraca</taxon>
        <taxon>Eucarida</taxon>
        <taxon>Decapoda</taxon>
        <taxon>Pleocyemata</taxon>
        <taxon>Anomura</taxon>
        <taxon>Galatheoidea</taxon>
        <taxon>Porcellanidae</taxon>
        <taxon>Petrolisthes</taxon>
    </lineage>
</organism>
<evidence type="ECO:0000259" key="8">
    <source>
        <dbReference type="PROSITE" id="PS50835"/>
    </source>
</evidence>
<evidence type="ECO:0000256" key="2">
    <source>
        <dbReference type="ARBA" id="ARBA00022729"/>
    </source>
</evidence>
<dbReference type="Gene3D" id="2.60.40.10">
    <property type="entry name" value="Immunoglobulins"/>
    <property type="match status" value="1"/>
</dbReference>
<dbReference type="InterPro" id="IPR000483">
    <property type="entry name" value="Cys-rich_flank_reg_C"/>
</dbReference>
<dbReference type="Proteomes" id="UP001292094">
    <property type="component" value="Unassembled WGS sequence"/>
</dbReference>
<keyword evidence="2 7" id="KW-0732">Signal</keyword>
<evidence type="ECO:0000256" key="7">
    <source>
        <dbReference type="SAM" id="SignalP"/>
    </source>
</evidence>
<feature type="compositionally biased region" description="Acidic residues" evidence="5">
    <location>
        <begin position="471"/>
        <end position="482"/>
    </location>
</feature>
<dbReference type="InterPro" id="IPR003599">
    <property type="entry name" value="Ig_sub"/>
</dbReference>
<evidence type="ECO:0000256" key="5">
    <source>
        <dbReference type="SAM" id="MobiDB-lite"/>
    </source>
</evidence>
<evidence type="ECO:0000256" key="6">
    <source>
        <dbReference type="SAM" id="Phobius"/>
    </source>
</evidence>
<dbReference type="InterPro" id="IPR001611">
    <property type="entry name" value="Leu-rich_rpt"/>
</dbReference>
<feature type="region of interest" description="Disordered" evidence="5">
    <location>
        <begin position="305"/>
        <end position="326"/>
    </location>
</feature>
<dbReference type="InterPro" id="IPR007110">
    <property type="entry name" value="Ig-like_dom"/>
</dbReference>
<dbReference type="PROSITE" id="PS50835">
    <property type="entry name" value="IG_LIKE"/>
    <property type="match status" value="1"/>
</dbReference>
<keyword evidence="6" id="KW-1133">Transmembrane helix</keyword>
<feature type="transmembrane region" description="Helical" evidence="6">
    <location>
        <begin position="391"/>
        <end position="414"/>
    </location>
</feature>
<feature type="compositionally biased region" description="Pro residues" evidence="5">
    <location>
        <begin position="629"/>
        <end position="649"/>
    </location>
</feature>
<feature type="compositionally biased region" description="Acidic residues" evidence="5">
    <location>
        <begin position="666"/>
        <end position="675"/>
    </location>
</feature>
<feature type="region of interest" description="Disordered" evidence="5">
    <location>
        <begin position="460"/>
        <end position="503"/>
    </location>
</feature>
<keyword evidence="6" id="KW-0472">Membrane</keyword>
<dbReference type="SUPFAM" id="SSF48726">
    <property type="entry name" value="Immunoglobulin"/>
    <property type="match status" value="1"/>
</dbReference>
<dbReference type="SMART" id="SM00369">
    <property type="entry name" value="LRR_TYP"/>
    <property type="match status" value="5"/>
</dbReference>
<dbReference type="InterPro" id="IPR036179">
    <property type="entry name" value="Ig-like_dom_sf"/>
</dbReference>
<dbReference type="EMBL" id="JAWZYT010006493">
    <property type="protein sequence ID" value="KAK4288088.1"/>
    <property type="molecule type" value="Genomic_DNA"/>
</dbReference>
<feature type="domain" description="Ig-like" evidence="8">
    <location>
        <begin position="261"/>
        <end position="378"/>
    </location>
</feature>
<gene>
    <name evidence="9" type="ORF">Pmani_038866</name>
</gene>
<feature type="compositionally biased region" description="Basic and acidic residues" evidence="5">
    <location>
        <begin position="654"/>
        <end position="665"/>
    </location>
</feature>
<dbReference type="InterPro" id="IPR032675">
    <property type="entry name" value="LRR_dom_sf"/>
</dbReference>
<feature type="chain" id="PRO_5042081182" description="Ig-like domain-containing protein" evidence="7">
    <location>
        <begin position="23"/>
        <end position="675"/>
    </location>
</feature>
<keyword evidence="3" id="KW-0677">Repeat</keyword>
<dbReference type="Gene3D" id="3.80.10.10">
    <property type="entry name" value="Ribonuclease Inhibitor"/>
    <property type="match status" value="2"/>
</dbReference>
<keyword evidence="1" id="KW-0433">Leucine-rich repeat</keyword>
<dbReference type="Pfam" id="PF13855">
    <property type="entry name" value="LRR_8"/>
    <property type="match status" value="1"/>
</dbReference>
<accession>A0AAE1NDU1</accession>
<name>A0AAE1NDU1_9EUCA</name>
<dbReference type="SMART" id="SM00409">
    <property type="entry name" value="IG"/>
    <property type="match status" value="1"/>
</dbReference>
<evidence type="ECO:0000313" key="10">
    <source>
        <dbReference type="Proteomes" id="UP001292094"/>
    </source>
</evidence>
<dbReference type="PROSITE" id="PS51450">
    <property type="entry name" value="LRR"/>
    <property type="match status" value="1"/>
</dbReference>
<proteinExistence type="predicted"/>
<comment type="caution">
    <text evidence="9">The sequence shown here is derived from an EMBL/GenBank/DDBJ whole genome shotgun (WGS) entry which is preliminary data.</text>
</comment>
<dbReference type="InterPro" id="IPR013783">
    <property type="entry name" value="Ig-like_fold"/>
</dbReference>
<reference evidence="9" key="1">
    <citation type="submission" date="2023-11" db="EMBL/GenBank/DDBJ databases">
        <title>Genome assemblies of two species of porcelain crab, Petrolisthes cinctipes and Petrolisthes manimaculis (Anomura: Porcellanidae).</title>
        <authorList>
            <person name="Angst P."/>
        </authorList>
    </citation>
    <scope>NUCLEOTIDE SEQUENCE</scope>
    <source>
        <strain evidence="9">PB745_02</strain>
        <tissue evidence="9">Gill</tissue>
    </source>
</reference>
<evidence type="ECO:0000256" key="1">
    <source>
        <dbReference type="ARBA" id="ARBA00022614"/>
    </source>
</evidence>
<protein>
    <recommendedName>
        <fullName evidence="8">Ig-like domain-containing protein</fullName>
    </recommendedName>
</protein>
<feature type="region of interest" description="Disordered" evidence="5">
    <location>
        <begin position="593"/>
        <end position="675"/>
    </location>
</feature>
<feature type="region of interest" description="Disordered" evidence="5">
    <location>
        <begin position="419"/>
        <end position="438"/>
    </location>
</feature>
<evidence type="ECO:0000256" key="4">
    <source>
        <dbReference type="ARBA" id="ARBA00023157"/>
    </source>
</evidence>
<evidence type="ECO:0000256" key="3">
    <source>
        <dbReference type="ARBA" id="ARBA00022737"/>
    </source>
</evidence>
<dbReference type="AlphaFoldDB" id="A0AAE1NDU1"/>
<dbReference type="InterPro" id="IPR003591">
    <property type="entry name" value="Leu-rich_rpt_typical-subtyp"/>
</dbReference>
<keyword evidence="4" id="KW-1015">Disulfide bond</keyword>
<dbReference type="PANTHER" id="PTHR24366:SF136">
    <property type="entry name" value="KEKKON 1, ISOFORM B"/>
    <property type="match status" value="1"/>
</dbReference>